<evidence type="ECO:0000259" key="5">
    <source>
        <dbReference type="PROSITE" id="PS50045"/>
    </source>
</evidence>
<dbReference type="Pfam" id="PF25601">
    <property type="entry name" value="AAA_lid_14"/>
    <property type="match status" value="1"/>
</dbReference>
<dbReference type="PANTHER" id="PTHR32071">
    <property type="entry name" value="TRANSCRIPTIONAL REGULATORY PROTEIN"/>
    <property type="match status" value="1"/>
</dbReference>
<gene>
    <name evidence="6" type="ORF">S06H3_14164</name>
</gene>
<dbReference type="InterPro" id="IPR009057">
    <property type="entry name" value="Homeodomain-like_sf"/>
</dbReference>
<dbReference type="GO" id="GO:0005524">
    <property type="term" value="F:ATP binding"/>
    <property type="evidence" value="ECO:0007669"/>
    <property type="project" value="UniProtKB-KW"/>
</dbReference>
<feature type="non-terminal residue" evidence="6">
    <location>
        <position position="1"/>
    </location>
</feature>
<evidence type="ECO:0000256" key="3">
    <source>
        <dbReference type="ARBA" id="ARBA00023015"/>
    </source>
</evidence>
<keyword evidence="4" id="KW-0804">Transcription</keyword>
<keyword evidence="1" id="KW-0547">Nucleotide-binding</keyword>
<protein>
    <recommendedName>
        <fullName evidence="5">Sigma-54 factor interaction domain-containing protein</fullName>
    </recommendedName>
</protein>
<dbReference type="AlphaFoldDB" id="X1MIJ7"/>
<sequence>LLRKALTEVGREDVGLSSEAIDVMMDYDWPGNVRELENAIQYALVKCRDNLLLPEHLPLNTLKAHIPTQPSPKKQRKRKLDAETVWRTLEETGGNKLEAAIRLGVSRATLYRFLQEREKMSKITAQ</sequence>
<dbReference type="InterPro" id="IPR002197">
    <property type="entry name" value="HTH_Fis"/>
</dbReference>
<dbReference type="Gene3D" id="1.10.10.60">
    <property type="entry name" value="Homeodomain-like"/>
    <property type="match status" value="1"/>
</dbReference>
<dbReference type="GO" id="GO:0043565">
    <property type="term" value="F:sequence-specific DNA binding"/>
    <property type="evidence" value="ECO:0007669"/>
    <property type="project" value="InterPro"/>
</dbReference>
<keyword evidence="2" id="KW-0067">ATP-binding</keyword>
<evidence type="ECO:0000256" key="2">
    <source>
        <dbReference type="ARBA" id="ARBA00022840"/>
    </source>
</evidence>
<evidence type="ECO:0000313" key="6">
    <source>
        <dbReference type="EMBL" id="GAI17901.1"/>
    </source>
</evidence>
<dbReference type="InterPro" id="IPR058031">
    <property type="entry name" value="AAA_lid_NorR"/>
</dbReference>
<name>X1MIJ7_9ZZZZ</name>
<dbReference type="Gene3D" id="1.10.8.60">
    <property type="match status" value="1"/>
</dbReference>
<proteinExistence type="predicted"/>
<dbReference type="PROSITE" id="PS50045">
    <property type="entry name" value="SIGMA54_INTERACT_4"/>
    <property type="match status" value="1"/>
</dbReference>
<accession>X1MIJ7</accession>
<dbReference type="GO" id="GO:0006355">
    <property type="term" value="P:regulation of DNA-templated transcription"/>
    <property type="evidence" value="ECO:0007669"/>
    <property type="project" value="InterPro"/>
</dbReference>
<organism evidence="6">
    <name type="scientific">marine sediment metagenome</name>
    <dbReference type="NCBI Taxonomy" id="412755"/>
    <lineage>
        <taxon>unclassified sequences</taxon>
        <taxon>metagenomes</taxon>
        <taxon>ecological metagenomes</taxon>
    </lineage>
</organism>
<dbReference type="PROSITE" id="PS00688">
    <property type="entry name" value="SIGMA54_INTERACT_3"/>
    <property type="match status" value="1"/>
</dbReference>
<dbReference type="PANTHER" id="PTHR32071:SF113">
    <property type="entry name" value="ALGINATE BIOSYNTHESIS TRANSCRIPTIONAL REGULATORY PROTEIN ALGB"/>
    <property type="match status" value="1"/>
</dbReference>
<evidence type="ECO:0000256" key="4">
    <source>
        <dbReference type="ARBA" id="ARBA00023163"/>
    </source>
</evidence>
<dbReference type="EMBL" id="BARV01006925">
    <property type="protein sequence ID" value="GAI17901.1"/>
    <property type="molecule type" value="Genomic_DNA"/>
</dbReference>
<dbReference type="PRINTS" id="PR01590">
    <property type="entry name" value="HTHFIS"/>
</dbReference>
<keyword evidence="3" id="KW-0805">Transcription regulation</keyword>
<dbReference type="InterPro" id="IPR025944">
    <property type="entry name" value="Sigma_54_int_dom_CS"/>
</dbReference>
<comment type="caution">
    <text evidence="6">The sequence shown here is derived from an EMBL/GenBank/DDBJ whole genome shotgun (WGS) entry which is preliminary data.</text>
</comment>
<dbReference type="Pfam" id="PF02954">
    <property type="entry name" value="HTH_8"/>
    <property type="match status" value="1"/>
</dbReference>
<evidence type="ECO:0000256" key="1">
    <source>
        <dbReference type="ARBA" id="ARBA00022741"/>
    </source>
</evidence>
<dbReference type="InterPro" id="IPR002078">
    <property type="entry name" value="Sigma_54_int"/>
</dbReference>
<dbReference type="SUPFAM" id="SSF46689">
    <property type="entry name" value="Homeodomain-like"/>
    <property type="match status" value="1"/>
</dbReference>
<reference evidence="6" key="1">
    <citation type="journal article" date="2014" name="Front. Microbiol.">
        <title>High frequency of phylogenetically diverse reductive dehalogenase-homologous genes in deep subseafloor sedimentary metagenomes.</title>
        <authorList>
            <person name="Kawai M."/>
            <person name="Futagami T."/>
            <person name="Toyoda A."/>
            <person name="Takaki Y."/>
            <person name="Nishi S."/>
            <person name="Hori S."/>
            <person name="Arai W."/>
            <person name="Tsubouchi T."/>
            <person name="Morono Y."/>
            <person name="Uchiyama I."/>
            <person name="Ito T."/>
            <person name="Fujiyama A."/>
            <person name="Inagaki F."/>
            <person name="Takami H."/>
        </authorList>
    </citation>
    <scope>NUCLEOTIDE SEQUENCE</scope>
    <source>
        <strain evidence="6">Expedition CK06-06</strain>
    </source>
</reference>
<feature type="domain" description="Sigma-54 factor interaction" evidence="5">
    <location>
        <begin position="1"/>
        <end position="45"/>
    </location>
</feature>